<dbReference type="Pfam" id="PF08620">
    <property type="entry name" value="RPAP1_C"/>
    <property type="match status" value="1"/>
</dbReference>
<feature type="compositionally biased region" description="Acidic residues" evidence="1">
    <location>
        <begin position="1253"/>
        <end position="1264"/>
    </location>
</feature>
<gene>
    <name evidence="3" type="ORF">Vbra_11488</name>
</gene>
<dbReference type="InterPro" id="IPR013929">
    <property type="entry name" value="RPAP1_C"/>
</dbReference>
<dbReference type="OrthoDB" id="348201at2759"/>
<protein>
    <recommendedName>
        <fullName evidence="2">RPAP1 C-terminal domain-containing protein</fullName>
    </recommendedName>
</protein>
<dbReference type="VEuPathDB" id="CryptoDB:Vbra_11488"/>
<feature type="compositionally biased region" description="Basic and acidic residues" evidence="1">
    <location>
        <begin position="30"/>
        <end position="77"/>
    </location>
</feature>
<feature type="region of interest" description="Disordered" evidence="1">
    <location>
        <begin position="100"/>
        <end position="181"/>
    </location>
</feature>
<dbReference type="InParanoid" id="A0A0G4EDU8"/>
<evidence type="ECO:0000259" key="2">
    <source>
        <dbReference type="Pfam" id="PF08620"/>
    </source>
</evidence>
<evidence type="ECO:0000313" key="3">
    <source>
        <dbReference type="EMBL" id="CEL94125.1"/>
    </source>
</evidence>
<feature type="region of interest" description="Disordered" evidence="1">
    <location>
        <begin position="264"/>
        <end position="286"/>
    </location>
</feature>
<accession>A0A0G4EDU8</accession>
<dbReference type="PANTHER" id="PTHR21483">
    <property type="entry name" value="RNA POLYMERASE II-ASSOCIATED PROTEIN 1"/>
    <property type="match status" value="1"/>
</dbReference>
<proteinExistence type="predicted"/>
<organism evidence="3 4">
    <name type="scientific">Vitrella brassicaformis (strain CCMP3155)</name>
    <dbReference type="NCBI Taxonomy" id="1169540"/>
    <lineage>
        <taxon>Eukaryota</taxon>
        <taxon>Sar</taxon>
        <taxon>Alveolata</taxon>
        <taxon>Colpodellida</taxon>
        <taxon>Vitrellaceae</taxon>
        <taxon>Vitrella</taxon>
    </lineage>
</organism>
<evidence type="ECO:0000313" key="4">
    <source>
        <dbReference type="Proteomes" id="UP000041254"/>
    </source>
</evidence>
<sequence>MKGLREEPRRGDDDSSFDELLRQQQTFMQQRREPSAHMERTGGKKISLFRERKMKEREDQRQRGAVIEREPELRGLEETNDGEDMSAVIRDTIVEHFPTPGDEAVASEAPKPFIPDIPESGFPKPVHRSLAAKPKAQPGPPPPPPKPVPPRLSRGVVEAEGEEFARQMERDNLRALEQMSADEIREAQESLRKMLPQSAYEALRNRGAAGSTEDRQPAPAERRQADVPSPASEPARAAAEPFVKFDISGGTFGLGHLTPSDVARLEWTNPPAPEENFPLTEEAEESAGEGKAATAVLKLHHLRFDFKGQLCTDLRRTDDGQHRDESSDPLFYYRGLHHHGEDPSLPGYTLNELLHLARSAASSQRRVALQTLAAVLGNARKRVPVHPSGTQDGMAADAEWACGFGFGWNRWMRYVVETLCIPWKLSSLLSQQILPIKALAIEALAALLGRPQETPEDPDSLIPLSGSDMAQLPISWQGMHAFDTYEELGFDACRDWPEARRRRCGPELFQEAIGGLISTGELADRPPESSYVSRLSEDPDATHGDVLADDLINGLVDRAGLLDQLASLMASISDGSMPTVESSCVRVMTAVCHRTPEYVQQVLGHQRLWKCVVHLVASLTEGRDEWAKRQAHSWSRKTEGDKSAAQKWREGVQRLRADTLVLIRASLQVGDKSAADKWLREGGNIMPLLRQSALQVLDVPSGTAQHDSAHSAAEISAACEALRLWSFMGRSGFFVEDFDAFFPILDAFLTRTIGQMEMAAGSNSSEGLLAREGAVAAQVFRFAASLVGTEEVGLKATAILRPVSAAVRVISKLYPLPLTTPVIHILTEALRFFCQSVAVSRTMATAQAPSGADTDGLTALEVQWLQSDQQELSARVACSAREIVARLMESSMLDMTWINSTRADVLAEELIGVATEGGWLTPAFPFPHLVASSGPLSAGEHLMLRLAFLCECIRAIDMVHTFPVTNGGAGQRQEILTAIGLACVADLDNVAEKMRLKDAVKCLVQVAQVMSRRRRVLVKAGFWEEASCGVLSLKVPLVCAPAEVLATLLLTCGQFLLTAMRQRSSDPSSNSASMDVIRSAAAAALATSSSMSTITSCCQLLVQQPGALLHLPAVCAGGAASSLSTAAAFDGVTGMFSFIALAGCVPSLDCLAAIMESGLISEAVLLPLRPYVLRVELLASLCGFYVCRASTEGGAEGSASFLADERVHGWASSICRIEKRLWPAEQADALRARRAWDTVVTSLCATCGRQADEPSEEGGCDGEEGVAGGREADLPGSDSKSVADLCEKVLGVFNEVSLCDEMLAKLVLSFTRACMPLEARRLVLNDHATCRLLMRSLPLSRRCGLWGSVHEYLDASAVDRELSQSLVAVASIQADVLSVPFAIAIHRLASSHHPGPVDTSAIVLEAWRDYLKAAGSVM</sequence>
<dbReference type="Proteomes" id="UP000041254">
    <property type="component" value="Unassembled WGS sequence"/>
</dbReference>
<feature type="region of interest" description="Disordered" evidence="1">
    <location>
        <begin position="27"/>
        <end position="84"/>
    </location>
</feature>
<name>A0A0G4EDU8_VITBC</name>
<feature type="compositionally biased region" description="Basic and acidic residues" evidence="1">
    <location>
        <begin position="163"/>
        <end position="174"/>
    </location>
</feature>
<keyword evidence="4" id="KW-1185">Reference proteome</keyword>
<feature type="compositionally biased region" description="Pro residues" evidence="1">
    <location>
        <begin position="137"/>
        <end position="150"/>
    </location>
</feature>
<evidence type="ECO:0000256" key="1">
    <source>
        <dbReference type="SAM" id="MobiDB-lite"/>
    </source>
</evidence>
<dbReference type="InterPro" id="IPR039913">
    <property type="entry name" value="RPAP1/Rba50"/>
</dbReference>
<reference evidence="3 4" key="1">
    <citation type="submission" date="2014-11" db="EMBL/GenBank/DDBJ databases">
        <authorList>
            <person name="Zhu J."/>
            <person name="Qi W."/>
            <person name="Song R."/>
        </authorList>
    </citation>
    <scope>NUCLEOTIDE SEQUENCE [LARGE SCALE GENOMIC DNA]</scope>
</reference>
<dbReference type="GO" id="GO:0006366">
    <property type="term" value="P:transcription by RNA polymerase II"/>
    <property type="evidence" value="ECO:0007669"/>
    <property type="project" value="InterPro"/>
</dbReference>
<feature type="region of interest" description="Disordered" evidence="1">
    <location>
        <begin position="204"/>
        <end position="236"/>
    </location>
</feature>
<dbReference type="EMBL" id="CDMY01000206">
    <property type="protein sequence ID" value="CEL94125.1"/>
    <property type="molecule type" value="Genomic_DNA"/>
</dbReference>
<dbReference type="PANTHER" id="PTHR21483:SF18">
    <property type="entry name" value="RNA POLYMERASE II-ASSOCIATED PROTEIN 1"/>
    <property type="match status" value="1"/>
</dbReference>
<feature type="region of interest" description="Disordered" evidence="1">
    <location>
        <begin position="1250"/>
        <end position="1277"/>
    </location>
</feature>
<feature type="domain" description="RPAP1 C-terminal" evidence="2">
    <location>
        <begin position="302"/>
        <end position="379"/>
    </location>
</feature>
<feature type="compositionally biased region" description="Basic and acidic residues" evidence="1">
    <location>
        <begin position="212"/>
        <end position="225"/>
    </location>
</feature>